<evidence type="ECO:0000313" key="9">
    <source>
        <dbReference type="EMBL" id="PWR18263.1"/>
    </source>
</evidence>
<dbReference type="SUPFAM" id="SSF161098">
    <property type="entry name" value="MetI-like"/>
    <property type="match status" value="1"/>
</dbReference>
<dbReference type="PANTHER" id="PTHR43163">
    <property type="entry name" value="DIPEPTIDE TRANSPORT SYSTEM PERMEASE PROTEIN DPPB-RELATED"/>
    <property type="match status" value="1"/>
</dbReference>
<evidence type="ECO:0000256" key="5">
    <source>
        <dbReference type="ARBA" id="ARBA00022989"/>
    </source>
</evidence>
<comment type="caution">
    <text evidence="9">The sequence shown here is derived from an EMBL/GenBank/DDBJ whole genome shotgun (WGS) entry which is preliminary data.</text>
</comment>
<dbReference type="RefSeq" id="WP_109922970.1">
    <property type="nucleotide sequence ID" value="NZ_QGLF01000006.1"/>
</dbReference>
<name>A0A317DYZ8_9PROT</name>
<keyword evidence="6 7" id="KW-0472">Membrane</keyword>
<feature type="domain" description="ABC transmembrane type-1" evidence="8">
    <location>
        <begin position="113"/>
        <end position="310"/>
    </location>
</feature>
<evidence type="ECO:0000259" key="8">
    <source>
        <dbReference type="PROSITE" id="PS50928"/>
    </source>
</evidence>
<dbReference type="InterPro" id="IPR035906">
    <property type="entry name" value="MetI-like_sf"/>
</dbReference>
<keyword evidence="2 7" id="KW-0813">Transport</keyword>
<feature type="transmembrane region" description="Helical" evidence="7">
    <location>
        <begin position="245"/>
        <end position="271"/>
    </location>
</feature>
<feature type="transmembrane region" description="Helical" evidence="7">
    <location>
        <begin position="31"/>
        <end position="50"/>
    </location>
</feature>
<dbReference type="OrthoDB" id="9807402at2"/>
<accession>A0A317DYZ8</accession>
<feature type="transmembrane region" description="Helical" evidence="7">
    <location>
        <begin position="152"/>
        <end position="173"/>
    </location>
</feature>
<dbReference type="CDD" id="cd06261">
    <property type="entry name" value="TM_PBP2"/>
    <property type="match status" value="1"/>
</dbReference>
<dbReference type="InterPro" id="IPR000515">
    <property type="entry name" value="MetI-like"/>
</dbReference>
<evidence type="ECO:0000256" key="2">
    <source>
        <dbReference type="ARBA" id="ARBA00022448"/>
    </source>
</evidence>
<dbReference type="PROSITE" id="PS50928">
    <property type="entry name" value="ABC_TM1"/>
    <property type="match status" value="1"/>
</dbReference>
<keyword evidence="4 7" id="KW-0812">Transmembrane</keyword>
<reference evidence="10" key="1">
    <citation type="submission" date="2018-05" db="EMBL/GenBank/DDBJ databases">
        <title>Zavarzinia sp. HR-AS.</title>
        <authorList>
            <person name="Lee Y."/>
            <person name="Jeon C.O."/>
        </authorList>
    </citation>
    <scope>NUCLEOTIDE SEQUENCE [LARGE SCALE GENOMIC DNA]</scope>
    <source>
        <strain evidence="10">DSM 1231</strain>
    </source>
</reference>
<dbReference type="Gene3D" id="1.10.3720.10">
    <property type="entry name" value="MetI-like"/>
    <property type="match status" value="1"/>
</dbReference>
<feature type="transmembrane region" description="Helical" evidence="7">
    <location>
        <begin position="117"/>
        <end position="140"/>
    </location>
</feature>
<keyword evidence="5 7" id="KW-1133">Transmembrane helix</keyword>
<evidence type="ECO:0000256" key="3">
    <source>
        <dbReference type="ARBA" id="ARBA00022475"/>
    </source>
</evidence>
<evidence type="ECO:0000313" key="10">
    <source>
        <dbReference type="Proteomes" id="UP000246077"/>
    </source>
</evidence>
<gene>
    <name evidence="9" type="ORF">DKG75_20040</name>
</gene>
<feature type="transmembrane region" description="Helical" evidence="7">
    <location>
        <begin position="291"/>
        <end position="317"/>
    </location>
</feature>
<keyword evidence="10" id="KW-1185">Reference proteome</keyword>
<evidence type="ECO:0000256" key="6">
    <source>
        <dbReference type="ARBA" id="ARBA00023136"/>
    </source>
</evidence>
<evidence type="ECO:0000256" key="4">
    <source>
        <dbReference type="ARBA" id="ARBA00022692"/>
    </source>
</evidence>
<keyword evidence="3" id="KW-1003">Cell membrane</keyword>
<evidence type="ECO:0000256" key="1">
    <source>
        <dbReference type="ARBA" id="ARBA00004651"/>
    </source>
</evidence>
<sequence length="325" mass="34042">MTDAAAGTPAARRAVVPPRVVGAALRRLRDLAVLLAALSLLLFVLLRIAGDPAAVLGGQEATAEQLAGLRASLGLDEPVWLQYLNYLGQLARFDFGHSLTGGQEALGLVLAHLPVTVSLVLVAMALSAALAIAIGAWLGLHPERPSRRLAAGLLFLLQGTPGFVTGLLLIRLLSVDLGWLPSVGYGGPANLVLPVLTLAGFLVPKLARVVAVNVGEAVAEDYVRTARANGAGTLRILWSHVLPNALLSTAALVGTMLASLLAGTVVTETLFARPGIGWLLLKSTETLDFPVLQTLALVTAVLVFMVNAATDLLFVLLDPRLRQQR</sequence>
<comment type="subcellular location">
    <subcellularLocation>
        <location evidence="1 7">Cell membrane</location>
        <topology evidence="1 7">Multi-pass membrane protein</topology>
    </subcellularLocation>
</comment>
<protein>
    <submittedName>
        <fullName evidence="9">Glutathione ABC transporter permease GsiC</fullName>
    </submittedName>
</protein>
<dbReference type="PANTHER" id="PTHR43163:SF3">
    <property type="entry name" value="PEPTIDE ABC TRANSPORTER PERMEASE PROTEIN"/>
    <property type="match status" value="1"/>
</dbReference>
<evidence type="ECO:0000256" key="7">
    <source>
        <dbReference type="RuleBase" id="RU363032"/>
    </source>
</evidence>
<dbReference type="Pfam" id="PF19300">
    <property type="entry name" value="BPD_transp_1_N"/>
    <property type="match status" value="1"/>
</dbReference>
<organism evidence="9 10">
    <name type="scientific">Zavarzinia compransoris</name>
    <dbReference type="NCBI Taxonomy" id="1264899"/>
    <lineage>
        <taxon>Bacteria</taxon>
        <taxon>Pseudomonadati</taxon>
        <taxon>Pseudomonadota</taxon>
        <taxon>Alphaproteobacteria</taxon>
        <taxon>Rhodospirillales</taxon>
        <taxon>Zavarziniaceae</taxon>
        <taxon>Zavarzinia</taxon>
    </lineage>
</organism>
<dbReference type="GO" id="GO:0055085">
    <property type="term" value="P:transmembrane transport"/>
    <property type="evidence" value="ECO:0007669"/>
    <property type="project" value="InterPro"/>
</dbReference>
<proteinExistence type="inferred from homology"/>
<comment type="similarity">
    <text evidence="7">Belongs to the binding-protein-dependent transport system permease family.</text>
</comment>
<dbReference type="Proteomes" id="UP000246077">
    <property type="component" value="Unassembled WGS sequence"/>
</dbReference>
<dbReference type="EMBL" id="QGLF01000006">
    <property type="protein sequence ID" value="PWR18263.1"/>
    <property type="molecule type" value="Genomic_DNA"/>
</dbReference>
<dbReference type="Pfam" id="PF00528">
    <property type="entry name" value="BPD_transp_1"/>
    <property type="match status" value="1"/>
</dbReference>
<dbReference type="GO" id="GO:0005886">
    <property type="term" value="C:plasma membrane"/>
    <property type="evidence" value="ECO:0007669"/>
    <property type="project" value="UniProtKB-SubCell"/>
</dbReference>
<dbReference type="AlphaFoldDB" id="A0A317DYZ8"/>
<dbReference type="InterPro" id="IPR045621">
    <property type="entry name" value="BPD_transp_1_N"/>
</dbReference>
<feature type="transmembrane region" description="Helical" evidence="7">
    <location>
        <begin position="185"/>
        <end position="203"/>
    </location>
</feature>